<protein>
    <submittedName>
        <fullName evidence="1">Uncharacterized protein</fullName>
    </submittedName>
</protein>
<name>A0A497ES92_9CREN</name>
<gene>
    <name evidence="1" type="ORF">DRJ31_02095</name>
</gene>
<evidence type="ECO:0000313" key="2">
    <source>
        <dbReference type="Proteomes" id="UP000278475"/>
    </source>
</evidence>
<comment type="caution">
    <text evidence="1">The sequence shown here is derived from an EMBL/GenBank/DDBJ whole genome shotgun (WGS) entry which is preliminary data.</text>
</comment>
<proteinExistence type="predicted"/>
<organism evidence="1 2">
    <name type="scientific">Thermoproteota archaeon</name>
    <dbReference type="NCBI Taxonomy" id="2056631"/>
    <lineage>
        <taxon>Archaea</taxon>
        <taxon>Thermoproteota</taxon>
    </lineage>
</organism>
<dbReference type="AlphaFoldDB" id="A0A497ES92"/>
<dbReference type="Proteomes" id="UP000278475">
    <property type="component" value="Unassembled WGS sequence"/>
</dbReference>
<sequence length="256" mass="28066">MVLFVNQPFTKIAGVEVPKVMVGSSPFTGAGQFGWRAMIYAEKFLGNPENMVKIYVRALKLGITGFNVLSVEKVVDALLEAQRRTKVKPFVFATCGMWGFARFWKEYEVVRKAAPTLVALHASMVDREASSRTSISKLSSIVSQLKALGHVVGVATHIPGNTIAALEQASLDVDFYFAPINKLGEFMEPDPRMTFEVLKKATKPIIAKKCLAAGKLKLKEALDFVLKEFKASAAVVGVASEEEVEELAEYAFSLNL</sequence>
<dbReference type="EMBL" id="QMQV01000010">
    <property type="protein sequence ID" value="RLE50234.1"/>
    <property type="molecule type" value="Genomic_DNA"/>
</dbReference>
<reference evidence="1 2" key="1">
    <citation type="submission" date="2018-06" db="EMBL/GenBank/DDBJ databases">
        <title>Extensive metabolic versatility and redundancy in microbially diverse, dynamic hydrothermal sediments.</title>
        <authorList>
            <person name="Dombrowski N."/>
            <person name="Teske A."/>
            <person name="Baker B.J."/>
        </authorList>
    </citation>
    <scope>NUCLEOTIDE SEQUENCE [LARGE SCALE GENOMIC DNA]</scope>
    <source>
        <strain evidence="1">B66_G16</strain>
    </source>
</reference>
<accession>A0A497ES92</accession>
<evidence type="ECO:0000313" key="1">
    <source>
        <dbReference type="EMBL" id="RLE50234.1"/>
    </source>
</evidence>